<name>A0AC61RXG7_9FIRM</name>
<reference evidence="1" key="1">
    <citation type="submission" date="2019-04" db="EMBL/GenBank/DDBJ databases">
        <title>Microbes associate with the intestines of laboratory mice.</title>
        <authorList>
            <person name="Navarre W."/>
            <person name="Wong E."/>
            <person name="Huang K."/>
            <person name="Tropini C."/>
            <person name="Ng K."/>
            <person name="Yu B."/>
        </authorList>
    </citation>
    <scope>NUCLEOTIDE SEQUENCE</scope>
    <source>
        <strain evidence="1">NM01_1-7b</strain>
    </source>
</reference>
<protein>
    <submittedName>
        <fullName evidence="1">TetR family transcriptional regulator</fullName>
    </submittedName>
</protein>
<dbReference type="Proteomes" id="UP000304953">
    <property type="component" value="Unassembled WGS sequence"/>
</dbReference>
<gene>
    <name evidence="1" type="ORF">E5329_09000</name>
</gene>
<proteinExistence type="predicted"/>
<accession>A0AC61RXG7</accession>
<organism evidence="1 2">
    <name type="scientific">Petralouisia muris</name>
    <dbReference type="NCBI Taxonomy" id="3032872"/>
    <lineage>
        <taxon>Bacteria</taxon>
        <taxon>Bacillati</taxon>
        <taxon>Bacillota</taxon>
        <taxon>Clostridia</taxon>
        <taxon>Lachnospirales</taxon>
        <taxon>Lachnospiraceae</taxon>
        <taxon>Petralouisia</taxon>
    </lineage>
</organism>
<evidence type="ECO:0000313" key="2">
    <source>
        <dbReference type="Proteomes" id="UP000304953"/>
    </source>
</evidence>
<sequence>MISLISDTALIRFSSSNTSGIDTLKELMRHKPFSKITVKEIIQNCGVNRNTFYYHFDDIYTLLRWMLTEEAIDIVRQFNLLVDYEDAIRFIMNYIDENDYIINCAYDAIGRDEMKRFFYSDFIDIISTIINEADKTREKHLDPEFKNFLANFYTEALAGTLLDWAKEKAGRNKEKTILYLKTILQTCLSHFDIN</sequence>
<comment type="caution">
    <text evidence="1">The sequence shown here is derived from an EMBL/GenBank/DDBJ whole genome shotgun (WGS) entry which is preliminary data.</text>
</comment>
<keyword evidence="2" id="KW-1185">Reference proteome</keyword>
<evidence type="ECO:0000313" key="1">
    <source>
        <dbReference type="EMBL" id="TGY96588.1"/>
    </source>
</evidence>
<dbReference type="EMBL" id="SRYA01000015">
    <property type="protein sequence ID" value="TGY96588.1"/>
    <property type="molecule type" value="Genomic_DNA"/>
</dbReference>